<evidence type="ECO:0000313" key="2">
    <source>
        <dbReference type="Proteomes" id="UP000032049"/>
    </source>
</evidence>
<dbReference type="AlphaFoldDB" id="A0A0D0GRY4"/>
<dbReference type="OrthoDB" id="2086634at2"/>
<protein>
    <submittedName>
        <fullName evidence="1">Uncharacterized protein</fullName>
    </submittedName>
</protein>
<proteinExistence type="predicted"/>
<dbReference type="STRING" id="1503925.TH53_10345"/>
<dbReference type="RefSeq" id="WP_041881469.1">
    <property type="nucleotide sequence ID" value="NZ_CP157278.1"/>
</dbReference>
<reference evidence="1 2" key="1">
    <citation type="submission" date="2015-01" db="EMBL/GenBank/DDBJ databases">
        <title>Draft genome sequence of Pedobacter sp. NL19 isolated from sludge of an effluent treatment pond in an abandoned uranium mine.</title>
        <authorList>
            <person name="Santos T."/>
            <person name="Caetano T."/>
            <person name="Covas C."/>
            <person name="Cruz A."/>
            <person name="Mendo S."/>
        </authorList>
    </citation>
    <scope>NUCLEOTIDE SEQUENCE [LARGE SCALE GENOMIC DNA]</scope>
    <source>
        <strain evidence="1 2">NL19</strain>
    </source>
</reference>
<comment type="caution">
    <text evidence="1">The sequence shown here is derived from an EMBL/GenBank/DDBJ whole genome shotgun (WGS) entry which is preliminary data.</text>
</comment>
<name>A0A0D0GRY4_9SPHI</name>
<organism evidence="1 2">
    <name type="scientific">Pedobacter lusitanus</name>
    <dbReference type="NCBI Taxonomy" id="1503925"/>
    <lineage>
        <taxon>Bacteria</taxon>
        <taxon>Pseudomonadati</taxon>
        <taxon>Bacteroidota</taxon>
        <taxon>Sphingobacteriia</taxon>
        <taxon>Sphingobacteriales</taxon>
        <taxon>Sphingobacteriaceae</taxon>
        <taxon>Pedobacter</taxon>
    </lineage>
</organism>
<accession>A0A0D0GRY4</accession>
<keyword evidence="2" id="KW-1185">Reference proteome</keyword>
<evidence type="ECO:0000313" key="1">
    <source>
        <dbReference type="EMBL" id="KIO77241.1"/>
    </source>
</evidence>
<gene>
    <name evidence="1" type="ORF">TH53_10345</name>
</gene>
<dbReference type="Proteomes" id="UP000032049">
    <property type="component" value="Unassembled WGS sequence"/>
</dbReference>
<dbReference type="EMBL" id="JXRA01000041">
    <property type="protein sequence ID" value="KIO77241.1"/>
    <property type="molecule type" value="Genomic_DNA"/>
</dbReference>
<sequence>MGTAYEIRINCNEQEKKVEDVLGLSSDDSSMGWSLTIEENSPQFSDALSIFFDLISNNLPKLNSVGIKTEMITFWYLYEYEQECNMEFWPEITKKIGDLGVILCISCWEK</sequence>